<evidence type="ECO:0000256" key="1">
    <source>
        <dbReference type="SAM" id="Coils"/>
    </source>
</evidence>
<dbReference type="InterPro" id="IPR050863">
    <property type="entry name" value="CenT-Element_Derived"/>
</dbReference>
<feature type="coiled-coil region" evidence="1">
    <location>
        <begin position="277"/>
        <end position="304"/>
    </location>
</feature>
<dbReference type="HOGENOM" id="CLU_013929_4_1_1"/>
<dbReference type="AlphaFoldDB" id="Q2GUR4"/>
<reference evidence="5" key="1">
    <citation type="journal article" date="2015" name="Genome Announc.">
        <title>Draft genome sequence of the cellulolytic fungus Chaetomium globosum.</title>
        <authorList>
            <person name="Cuomo C.A."/>
            <person name="Untereiner W.A."/>
            <person name="Ma L.-J."/>
            <person name="Grabherr M."/>
            <person name="Birren B.W."/>
        </authorList>
    </citation>
    <scope>NUCLEOTIDE SEQUENCE [LARGE SCALE GENOMIC DNA]</scope>
    <source>
        <strain evidence="5">ATCC 6205 / CBS 148.51 / DSM 1962 / NBRC 6347 / NRRL 1970</strain>
    </source>
</reference>
<dbReference type="Proteomes" id="UP000001056">
    <property type="component" value="Unassembled WGS sequence"/>
</dbReference>
<feature type="domain" description="HTH psq-type" evidence="3">
    <location>
        <begin position="2"/>
        <end position="32"/>
    </location>
</feature>
<feature type="domain" description="DDE-1" evidence="2">
    <location>
        <begin position="176"/>
        <end position="249"/>
    </location>
</feature>
<dbReference type="Gene3D" id="1.10.10.60">
    <property type="entry name" value="Homeodomain-like"/>
    <property type="match status" value="1"/>
</dbReference>
<keyword evidence="5" id="KW-1185">Reference proteome</keyword>
<dbReference type="PANTHER" id="PTHR19303">
    <property type="entry name" value="TRANSPOSON"/>
    <property type="match status" value="1"/>
</dbReference>
<proteinExistence type="predicted"/>
<dbReference type="GO" id="GO:0005634">
    <property type="term" value="C:nucleus"/>
    <property type="evidence" value="ECO:0007669"/>
    <property type="project" value="TreeGrafter"/>
</dbReference>
<organism evidence="4 5">
    <name type="scientific">Chaetomium globosum (strain ATCC 6205 / CBS 148.51 / DSM 1962 / NBRC 6347 / NRRL 1970)</name>
    <name type="common">Soil fungus</name>
    <dbReference type="NCBI Taxonomy" id="306901"/>
    <lineage>
        <taxon>Eukaryota</taxon>
        <taxon>Fungi</taxon>
        <taxon>Dikarya</taxon>
        <taxon>Ascomycota</taxon>
        <taxon>Pezizomycotina</taxon>
        <taxon>Sordariomycetes</taxon>
        <taxon>Sordariomycetidae</taxon>
        <taxon>Sordariales</taxon>
        <taxon>Chaetomiaceae</taxon>
        <taxon>Chaetomium</taxon>
    </lineage>
</organism>
<keyword evidence="1" id="KW-0175">Coiled coil</keyword>
<evidence type="ECO:0000259" key="2">
    <source>
        <dbReference type="Pfam" id="PF03184"/>
    </source>
</evidence>
<dbReference type="Pfam" id="PF03184">
    <property type="entry name" value="DDE_1"/>
    <property type="match status" value="1"/>
</dbReference>
<evidence type="ECO:0000313" key="4">
    <source>
        <dbReference type="EMBL" id="EAQ87037.1"/>
    </source>
</evidence>
<dbReference type="EMBL" id="CH408033">
    <property type="protein sequence ID" value="EAQ87037.1"/>
    <property type="molecule type" value="Genomic_DNA"/>
</dbReference>
<dbReference type="InterPro" id="IPR007889">
    <property type="entry name" value="HTH_Psq"/>
</dbReference>
<evidence type="ECO:0000313" key="5">
    <source>
        <dbReference type="Proteomes" id="UP000001056"/>
    </source>
</evidence>
<dbReference type="Pfam" id="PF05225">
    <property type="entry name" value="HTH_psq"/>
    <property type="match status" value="1"/>
</dbReference>
<gene>
    <name evidence="4" type="ORF">CHGG_08290</name>
</gene>
<dbReference type="GeneID" id="4394493"/>
<dbReference type="InParanoid" id="Q2GUR4"/>
<dbReference type="RefSeq" id="XP_001225946.1">
    <property type="nucleotide sequence ID" value="XM_001225945.1"/>
</dbReference>
<sequence>MAVEAIGKNKSLSIRAAARLYNVPEATIRHRRTGPSARRDLPANSHLANHLLRERDAPPVGKLWAHNFVKRQPQLRTRRTRRYDYQRAKCKDPKVIGEWFTLVQNTRAKYGIVDDDVYNFDETGFMMGIIFAGMVVTTSDGRSKAKLAQPGNREWATLALTGSSTLTTIRRPGQRVYRLLILDGHESHHSTEFELYCRDNKIITLCIPPHSSHKCQPLDVGCFGPLKQAYGRLIEELMRAHINHITKFEFLGAFREAFFASMTEKNIQGTTAVMHQVALLQSEVSSLRKANEALSKQRRAKETRVQLGGSLTVQDAQDPLDQRAVVCRCGMARKTFEHLVLECSGAADKSQPWPDDGAELLEWLDDVEKAAIVVRWVLGLGRLNEFRLAVELENEENNEEARGGAGAE</sequence>
<accession>Q2GUR4</accession>
<evidence type="ECO:0000259" key="3">
    <source>
        <dbReference type="Pfam" id="PF05225"/>
    </source>
</evidence>
<dbReference type="eggNOG" id="KOG3105">
    <property type="taxonomic scope" value="Eukaryota"/>
</dbReference>
<evidence type="ECO:0008006" key="6">
    <source>
        <dbReference type="Google" id="ProtNLM"/>
    </source>
</evidence>
<dbReference type="PANTHER" id="PTHR19303:SF62">
    <property type="entry name" value="HTH CENPB-TYPE DOMAIN-CONTAINING PROTEIN-RELATED"/>
    <property type="match status" value="1"/>
</dbReference>
<name>Q2GUR4_CHAGB</name>
<dbReference type="VEuPathDB" id="FungiDB:CHGG_08290"/>
<protein>
    <recommendedName>
        <fullName evidence="6">DDE-1 domain-containing protein</fullName>
    </recommendedName>
</protein>
<dbReference type="GO" id="GO:0003677">
    <property type="term" value="F:DNA binding"/>
    <property type="evidence" value="ECO:0007669"/>
    <property type="project" value="InterPro"/>
</dbReference>
<dbReference type="OrthoDB" id="4589250at2759"/>
<dbReference type="InterPro" id="IPR004875">
    <property type="entry name" value="DDE_SF_endonuclease_dom"/>
</dbReference>